<dbReference type="InterPro" id="IPR007557">
    <property type="entry name" value="PSP1_C"/>
</dbReference>
<dbReference type="GO" id="GO:0005737">
    <property type="term" value="C:cytoplasm"/>
    <property type="evidence" value="ECO:0007669"/>
    <property type="project" value="TreeGrafter"/>
</dbReference>
<dbReference type="EMBL" id="UOGD01000238">
    <property type="protein sequence ID" value="VAX22933.1"/>
    <property type="molecule type" value="Genomic_DNA"/>
</dbReference>
<dbReference type="PANTHER" id="PTHR43830">
    <property type="entry name" value="PROTEIN PSP1"/>
    <property type="match status" value="1"/>
</dbReference>
<dbReference type="Pfam" id="PF04468">
    <property type="entry name" value="PSP1"/>
    <property type="match status" value="1"/>
</dbReference>
<evidence type="ECO:0000313" key="2">
    <source>
        <dbReference type="EMBL" id="VAX22933.1"/>
    </source>
</evidence>
<evidence type="ECO:0000259" key="1">
    <source>
        <dbReference type="PROSITE" id="PS51411"/>
    </source>
</evidence>
<dbReference type="NCBIfam" id="NF041131">
    <property type="entry name" value="RicT_YaaT_fam"/>
    <property type="match status" value="1"/>
</dbReference>
<gene>
    <name evidence="2" type="ORF">MNBD_IGNAVI01-707</name>
</gene>
<reference evidence="2" key="1">
    <citation type="submission" date="2018-06" db="EMBL/GenBank/DDBJ databases">
        <authorList>
            <person name="Zhirakovskaya E."/>
        </authorList>
    </citation>
    <scope>NUCLEOTIDE SEQUENCE</scope>
</reference>
<dbReference type="PANTHER" id="PTHR43830:SF3">
    <property type="entry name" value="PROTEIN PSP1"/>
    <property type="match status" value="1"/>
</dbReference>
<dbReference type="InterPro" id="IPR047767">
    <property type="entry name" value="PSP1-like"/>
</dbReference>
<accession>A0A3B1CDY0</accession>
<dbReference type="AlphaFoldDB" id="A0A3B1CDY0"/>
<dbReference type="PROSITE" id="PS51411">
    <property type="entry name" value="PSP1_C"/>
    <property type="match status" value="1"/>
</dbReference>
<feature type="domain" description="PSP1 C-terminal" evidence="1">
    <location>
        <begin position="130"/>
        <end position="215"/>
    </location>
</feature>
<organism evidence="2">
    <name type="scientific">hydrothermal vent metagenome</name>
    <dbReference type="NCBI Taxonomy" id="652676"/>
    <lineage>
        <taxon>unclassified sequences</taxon>
        <taxon>metagenomes</taxon>
        <taxon>ecological metagenomes</taxon>
    </lineage>
</organism>
<name>A0A3B1CDY0_9ZZZZ</name>
<sequence length="279" mass="31989">MLNIDISFLKSSELDSVVEDYTVKYNELYKNKVIHNIKEIDGHITYVDSDFDLSATTELDLRNIIEVNCKGTIGRHYCQVPDSMNGVQLVKNKLILIKLKEGTEIATILEFGEIVTLKRRSLGLCGEEIPVVIRIADDSDIEQYHMNIEKEIDAKIFFLESIEKHNLEMKLVDVHYQFDKEKLYFYFTADGRVDFRELVKDLASKFKTRIELRQIGVRDEAKRIGGLGSCGREFCCSSFITNFKKITTQIASEQNLSTYLVKHSGPCGKLKCCLSFEVD</sequence>
<proteinExistence type="predicted"/>
<protein>
    <submittedName>
        <fullName evidence="2">Stage 0 sporulation protein YaaT</fullName>
    </submittedName>
</protein>